<dbReference type="CDD" id="cd06206">
    <property type="entry name" value="bifunctional_CYPOR"/>
    <property type="match status" value="1"/>
</dbReference>
<evidence type="ECO:0000256" key="13">
    <source>
        <dbReference type="ARBA" id="ARBA00023004"/>
    </source>
</evidence>
<dbReference type="OrthoDB" id="1470350at2759"/>
<keyword evidence="5" id="KW-0813">Transport</keyword>
<dbReference type="Pfam" id="PF00175">
    <property type="entry name" value="NAD_binding_1"/>
    <property type="match status" value="1"/>
</dbReference>
<keyword evidence="9 17" id="KW-0479">Metal-binding</keyword>
<comment type="catalytic activity">
    <reaction evidence="16">
        <text>2 oxidized [cytochrome P450] + NADPH = 2 reduced [cytochrome P450] + NADP(+) + H(+)</text>
        <dbReference type="Rhea" id="RHEA:24040"/>
        <dbReference type="Rhea" id="RHEA-COMP:14627"/>
        <dbReference type="Rhea" id="RHEA-COMP:14628"/>
        <dbReference type="ChEBI" id="CHEBI:15378"/>
        <dbReference type="ChEBI" id="CHEBI:55376"/>
        <dbReference type="ChEBI" id="CHEBI:57783"/>
        <dbReference type="ChEBI" id="CHEBI:58349"/>
        <dbReference type="ChEBI" id="CHEBI:60344"/>
        <dbReference type="EC" id="1.6.2.4"/>
    </reaction>
</comment>
<evidence type="ECO:0000256" key="5">
    <source>
        <dbReference type="ARBA" id="ARBA00022448"/>
    </source>
</evidence>
<evidence type="ECO:0000256" key="17">
    <source>
        <dbReference type="PIRSR" id="PIRSR000209-1"/>
    </source>
</evidence>
<dbReference type="Gene3D" id="1.10.630.10">
    <property type="entry name" value="Cytochrome P450"/>
    <property type="match status" value="1"/>
</dbReference>
<dbReference type="InterPro" id="IPR002401">
    <property type="entry name" value="Cyt_P450_E_grp-I"/>
</dbReference>
<comment type="similarity">
    <text evidence="4">In the N-terminal section; belongs to the cytochrome P450 family.</text>
</comment>
<keyword evidence="10" id="KW-0274">FAD</keyword>
<dbReference type="Proteomes" id="UP000076532">
    <property type="component" value="Unassembled WGS sequence"/>
</dbReference>
<evidence type="ECO:0000259" key="19">
    <source>
        <dbReference type="PROSITE" id="PS50902"/>
    </source>
</evidence>
<dbReference type="InterPro" id="IPR017972">
    <property type="entry name" value="Cyt_P450_CS"/>
</dbReference>
<evidence type="ECO:0000256" key="7">
    <source>
        <dbReference type="ARBA" id="ARBA00022630"/>
    </source>
</evidence>
<dbReference type="GO" id="GO:0003958">
    <property type="term" value="F:NADPH-hemoprotein reductase activity"/>
    <property type="evidence" value="ECO:0007669"/>
    <property type="project" value="UniProtKB-EC"/>
</dbReference>
<dbReference type="GO" id="GO:0050660">
    <property type="term" value="F:flavin adenine dinucleotide binding"/>
    <property type="evidence" value="ECO:0007669"/>
    <property type="project" value="TreeGrafter"/>
</dbReference>
<dbReference type="InterPro" id="IPR036396">
    <property type="entry name" value="Cyt_P450_sf"/>
</dbReference>
<gene>
    <name evidence="21" type="ORF">FIBSPDRAFT_849042</name>
</gene>
<dbReference type="InterPro" id="IPR008254">
    <property type="entry name" value="Flavodoxin/NO_synth"/>
</dbReference>
<evidence type="ECO:0000256" key="11">
    <source>
        <dbReference type="ARBA" id="ARBA00022857"/>
    </source>
</evidence>
<evidence type="ECO:0000256" key="12">
    <source>
        <dbReference type="ARBA" id="ARBA00023002"/>
    </source>
</evidence>
<evidence type="ECO:0000256" key="3">
    <source>
        <dbReference type="ARBA" id="ARBA00001974"/>
    </source>
</evidence>
<dbReference type="Pfam" id="PF00258">
    <property type="entry name" value="Flavodoxin_1"/>
    <property type="match status" value="1"/>
</dbReference>
<organism evidence="21 22">
    <name type="scientific">Athelia psychrophila</name>
    <dbReference type="NCBI Taxonomy" id="1759441"/>
    <lineage>
        <taxon>Eukaryota</taxon>
        <taxon>Fungi</taxon>
        <taxon>Dikarya</taxon>
        <taxon>Basidiomycota</taxon>
        <taxon>Agaricomycotina</taxon>
        <taxon>Agaricomycetes</taxon>
        <taxon>Agaricomycetidae</taxon>
        <taxon>Atheliales</taxon>
        <taxon>Atheliaceae</taxon>
        <taxon>Athelia</taxon>
    </lineage>
</organism>
<keyword evidence="7" id="KW-0285">Flavoprotein</keyword>
<evidence type="ECO:0000256" key="1">
    <source>
        <dbReference type="ARBA" id="ARBA00001917"/>
    </source>
</evidence>
<evidence type="ECO:0000256" key="16">
    <source>
        <dbReference type="ARBA" id="ARBA00049342"/>
    </source>
</evidence>
<dbReference type="InterPro" id="IPR017927">
    <property type="entry name" value="FAD-bd_FR_type"/>
</dbReference>
<feature type="region of interest" description="Disordered" evidence="18">
    <location>
        <begin position="463"/>
        <end position="484"/>
    </location>
</feature>
<dbReference type="InterPro" id="IPR029039">
    <property type="entry name" value="Flavoprotein-like_sf"/>
</dbReference>
<comment type="cofactor">
    <cofactor evidence="1">
        <name>FMN</name>
        <dbReference type="ChEBI" id="CHEBI:58210"/>
    </cofactor>
</comment>
<dbReference type="InterPro" id="IPR003097">
    <property type="entry name" value="CysJ-like_FAD-binding"/>
</dbReference>
<evidence type="ECO:0000256" key="15">
    <source>
        <dbReference type="ARBA" id="ARBA00047827"/>
    </source>
</evidence>
<evidence type="ECO:0000313" key="22">
    <source>
        <dbReference type="Proteomes" id="UP000076532"/>
    </source>
</evidence>
<reference evidence="21 22" key="1">
    <citation type="journal article" date="2016" name="Mol. Biol. Evol.">
        <title>Comparative Genomics of Early-Diverging Mushroom-Forming Fungi Provides Insights into the Origins of Lignocellulose Decay Capabilities.</title>
        <authorList>
            <person name="Nagy L.G."/>
            <person name="Riley R."/>
            <person name="Tritt A."/>
            <person name="Adam C."/>
            <person name="Daum C."/>
            <person name="Floudas D."/>
            <person name="Sun H."/>
            <person name="Yadav J.S."/>
            <person name="Pangilinan J."/>
            <person name="Larsson K.H."/>
            <person name="Matsuura K."/>
            <person name="Barry K."/>
            <person name="Labutti K."/>
            <person name="Kuo R."/>
            <person name="Ohm R.A."/>
            <person name="Bhattacharya S.S."/>
            <person name="Shirouzu T."/>
            <person name="Yoshinaga Y."/>
            <person name="Martin F.M."/>
            <person name="Grigoriev I.V."/>
            <person name="Hibbett D.S."/>
        </authorList>
    </citation>
    <scope>NUCLEOTIDE SEQUENCE [LARGE SCALE GENOMIC DNA]</scope>
    <source>
        <strain evidence="21 22">CBS 109695</strain>
    </source>
</reference>
<dbReference type="Gene3D" id="3.40.50.360">
    <property type="match status" value="1"/>
</dbReference>
<dbReference type="InterPro" id="IPR023206">
    <property type="entry name" value="Bifunctional_P450_P450_red"/>
</dbReference>
<comment type="cofactor">
    <cofactor evidence="2 17">
        <name>heme</name>
        <dbReference type="ChEBI" id="CHEBI:30413"/>
    </cofactor>
</comment>
<dbReference type="InterPro" id="IPR001433">
    <property type="entry name" value="OxRdtase_FAD/NAD-bd"/>
</dbReference>
<protein>
    <submittedName>
        <fullName evidence="21">Cytochrome P450</fullName>
    </submittedName>
</protein>
<dbReference type="SUPFAM" id="SSF63380">
    <property type="entry name" value="Riboflavin synthase domain-like"/>
    <property type="match status" value="1"/>
</dbReference>
<dbReference type="GO" id="GO:0020037">
    <property type="term" value="F:heme binding"/>
    <property type="evidence" value="ECO:0007669"/>
    <property type="project" value="InterPro"/>
</dbReference>
<dbReference type="GO" id="GO:0010181">
    <property type="term" value="F:FMN binding"/>
    <property type="evidence" value="ECO:0007669"/>
    <property type="project" value="InterPro"/>
</dbReference>
<dbReference type="InterPro" id="IPR001128">
    <property type="entry name" value="Cyt_P450"/>
</dbReference>
<dbReference type="PROSITE" id="PS50902">
    <property type="entry name" value="FLAVODOXIN_LIKE"/>
    <property type="match status" value="1"/>
</dbReference>
<dbReference type="CDD" id="cd11068">
    <property type="entry name" value="CYP120A1"/>
    <property type="match status" value="1"/>
</dbReference>
<dbReference type="PROSITE" id="PS51384">
    <property type="entry name" value="FAD_FR"/>
    <property type="match status" value="1"/>
</dbReference>
<proteinExistence type="inferred from homology"/>
<sequence length="1064" mass="116564">MASFTPIPQPPAIPFLGNVTTIDKDLPIRSFELLAEKYGELYQLNMLGHRVLFANSYALQNELSDEKRFKKKIGASLNEVRNLTGDGLFTARNEEPNWALAHKLLMPAFGPAAIRDMFGGMQDVADQMILKWERFGADTLIDPTDDFTRLALDTLALCTTSYRLNSFYSESHPPFGTAMGDFLKECFLRTSRPSIVQALMPGTTAKYVDDIRYMNGVASKIVAERKAHPVGKREGGSSDSLDAMLDGRDKDGNGLSDEAIINNLLVFLIAGHETSSATLCFIVYYTLKDPAVMRKLRDEVDSVCGDERIRAEHLAKLSYLTAIMRETLRLQPPAVARAVYSEVDTTISGANGETYPVKAHQVVAVQNWCAMKDPKVWGEDAQAFRPERMLDGKFEALPPNAWQPFGFGMRACIGRPFAWQEILLAIASITQKFDLTMEDPGYTLELKQSLTIKPKDFRIRAAPRSRTNRISATPSSPRTLRGSGARAFALPTKPVEGATPLYVLYGSNTGTSESFAQRIVNDATTYGFQPHLGTLDSATDHLPTDGPVVIVTASFEGEPADNAAKFVDWLQHLEGTELAGVRYAVFGCGNRDWVQTFQRVPKLCDTLLSERGGSRLLERGVGDASAPDFFESFDAFEEKLWAALSKEFQTTKNESAGSGFEIKTIDVGTARAAALRQPDAALGRVVENRLLTKAGAPVKRHIEFELPEDASARAGDYLAILPHNPPRDVQRALAHFGLSNEQQVVVSSTSPTSLPVDKPVSLAEVLSGYVELSQPATTRDLRTMIDAASPTTREALDGLVAAYAEKVLAPRLSVLDILEQHADIALSLGAFLQMLPAMRVRQYSISSSPLWNPQHVTLTISVVEGPALSGRADEFLGVGSNFLAHLRAGDRVQVAVRPSNAAFHPPSDPMTPVVMFCAGSGFAPMRGFIQERAAQKAAGREVATALLFFGCRAPDEDFLYADSDLAEWIALGVVDVRPAFSRRAEASAGCKYVQDRVWQDRVEVHAAYERNAKFFSCGSGKVAAGVREALIRIIIEKHPSDSAEEATAKFERITKGRYATDIFD</sequence>
<dbReference type="SUPFAM" id="SSF52218">
    <property type="entry name" value="Flavoproteins"/>
    <property type="match status" value="1"/>
</dbReference>
<keyword evidence="14" id="KW-0503">Monooxygenase</keyword>
<dbReference type="FunFam" id="2.40.30.10:FF:000198">
    <property type="entry name" value="Bifunctional cytochrome P450/NADPH--P450 reductase"/>
    <property type="match status" value="1"/>
</dbReference>
<dbReference type="FunFam" id="1.10.630.10:FF:000040">
    <property type="entry name" value="Bifunctional cytochrome P450/NADPH--P450 reductase"/>
    <property type="match status" value="1"/>
</dbReference>
<name>A0A166UV01_9AGAM</name>
<keyword evidence="12" id="KW-0560">Oxidoreductase</keyword>
<dbReference type="STRING" id="436010.A0A166UV01"/>
<feature type="binding site" description="axial binding residue" evidence="17">
    <location>
        <position position="412"/>
    </location>
    <ligand>
        <name>heme</name>
        <dbReference type="ChEBI" id="CHEBI:30413"/>
    </ligand>
    <ligandPart>
        <name>Fe</name>
        <dbReference type="ChEBI" id="CHEBI:18248"/>
    </ligandPart>
</feature>
<dbReference type="GO" id="GO:0070330">
    <property type="term" value="F:aromatase activity"/>
    <property type="evidence" value="ECO:0007669"/>
    <property type="project" value="InterPro"/>
</dbReference>
<evidence type="ECO:0000256" key="4">
    <source>
        <dbReference type="ARBA" id="ARBA00010018"/>
    </source>
</evidence>
<comment type="catalytic activity">
    <reaction evidence="15">
        <text>an organic molecule + reduced [NADPH--hemoprotein reductase] + O2 = an alcohol + oxidized [NADPH--hemoprotein reductase] + H2O + H(+)</text>
        <dbReference type="Rhea" id="RHEA:17149"/>
        <dbReference type="Rhea" id="RHEA-COMP:11964"/>
        <dbReference type="Rhea" id="RHEA-COMP:11965"/>
        <dbReference type="ChEBI" id="CHEBI:15377"/>
        <dbReference type="ChEBI" id="CHEBI:15378"/>
        <dbReference type="ChEBI" id="CHEBI:15379"/>
        <dbReference type="ChEBI" id="CHEBI:30879"/>
        <dbReference type="ChEBI" id="CHEBI:57618"/>
        <dbReference type="ChEBI" id="CHEBI:58210"/>
        <dbReference type="ChEBI" id="CHEBI:142491"/>
        <dbReference type="EC" id="1.14.14.1"/>
    </reaction>
</comment>
<keyword evidence="6 17" id="KW-0349">Heme</keyword>
<dbReference type="EMBL" id="KV417487">
    <property type="protein sequence ID" value="KZP32063.1"/>
    <property type="molecule type" value="Genomic_DNA"/>
</dbReference>
<dbReference type="PRINTS" id="PR00385">
    <property type="entry name" value="P450"/>
</dbReference>
<evidence type="ECO:0000256" key="6">
    <source>
        <dbReference type="ARBA" id="ARBA00022617"/>
    </source>
</evidence>
<dbReference type="AlphaFoldDB" id="A0A166UV01"/>
<feature type="domain" description="Flavodoxin-like" evidence="19">
    <location>
        <begin position="501"/>
        <end position="641"/>
    </location>
</feature>
<keyword evidence="8" id="KW-0288">FMN</keyword>
<evidence type="ECO:0000256" key="18">
    <source>
        <dbReference type="SAM" id="MobiDB-lite"/>
    </source>
</evidence>
<evidence type="ECO:0000256" key="8">
    <source>
        <dbReference type="ARBA" id="ARBA00022643"/>
    </source>
</evidence>
<evidence type="ECO:0000256" key="14">
    <source>
        <dbReference type="ARBA" id="ARBA00023033"/>
    </source>
</evidence>
<dbReference type="InterPro" id="IPR017938">
    <property type="entry name" value="Riboflavin_synthase-like_b-brl"/>
</dbReference>
<keyword evidence="13 17" id="KW-0408">Iron</keyword>
<dbReference type="Gene3D" id="2.40.30.10">
    <property type="entry name" value="Translation factors"/>
    <property type="match status" value="1"/>
</dbReference>
<dbReference type="InterPro" id="IPR023173">
    <property type="entry name" value="NADPH_Cyt_P450_Rdtase_alpha"/>
</dbReference>
<dbReference type="SUPFAM" id="SSF48264">
    <property type="entry name" value="Cytochrome P450"/>
    <property type="match status" value="1"/>
</dbReference>
<dbReference type="Gene3D" id="1.20.990.10">
    <property type="entry name" value="NADPH-cytochrome p450 Reductase, Chain A, domain 3"/>
    <property type="match status" value="1"/>
</dbReference>
<dbReference type="SUPFAM" id="SSF52343">
    <property type="entry name" value="Ferredoxin reductase-like, C-terminal NADP-linked domain"/>
    <property type="match status" value="1"/>
</dbReference>
<evidence type="ECO:0000256" key="2">
    <source>
        <dbReference type="ARBA" id="ARBA00001971"/>
    </source>
</evidence>
<dbReference type="Gene3D" id="3.40.50.80">
    <property type="entry name" value="Nucleotide-binding domain of ferredoxin-NADP reductase (FNR) module"/>
    <property type="match status" value="1"/>
</dbReference>
<comment type="cofactor">
    <cofactor evidence="3">
        <name>FAD</name>
        <dbReference type="ChEBI" id="CHEBI:57692"/>
    </cofactor>
</comment>
<feature type="domain" description="FAD-binding FR-type" evidence="20">
    <location>
        <begin position="678"/>
        <end position="906"/>
    </location>
</feature>
<evidence type="ECO:0000259" key="20">
    <source>
        <dbReference type="PROSITE" id="PS51384"/>
    </source>
</evidence>
<evidence type="ECO:0000256" key="9">
    <source>
        <dbReference type="ARBA" id="ARBA00022723"/>
    </source>
</evidence>
<dbReference type="InterPro" id="IPR039261">
    <property type="entry name" value="FNR_nucleotide-bd"/>
</dbReference>
<dbReference type="Pfam" id="PF00667">
    <property type="entry name" value="FAD_binding_1"/>
    <property type="match status" value="1"/>
</dbReference>
<evidence type="ECO:0000256" key="10">
    <source>
        <dbReference type="ARBA" id="ARBA00022827"/>
    </source>
</evidence>
<dbReference type="PROSITE" id="PS00086">
    <property type="entry name" value="CYTOCHROME_P450"/>
    <property type="match status" value="1"/>
</dbReference>
<dbReference type="Pfam" id="PF00067">
    <property type="entry name" value="p450"/>
    <property type="match status" value="1"/>
</dbReference>
<dbReference type="PANTHER" id="PTHR19384">
    <property type="entry name" value="NITRIC OXIDE SYNTHASE-RELATED"/>
    <property type="match status" value="1"/>
</dbReference>
<dbReference type="GO" id="GO:0005829">
    <property type="term" value="C:cytosol"/>
    <property type="evidence" value="ECO:0007669"/>
    <property type="project" value="TreeGrafter"/>
</dbReference>
<dbReference type="PRINTS" id="PR00463">
    <property type="entry name" value="EP450I"/>
</dbReference>
<keyword evidence="22" id="KW-1185">Reference proteome</keyword>
<evidence type="ECO:0000313" key="21">
    <source>
        <dbReference type="EMBL" id="KZP32063.1"/>
    </source>
</evidence>
<keyword evidence="11" id="KW-0521">NADP</keyword>
<dbReference type="PIRSF" id="PIRSF000209">
    <property type="entry name" value="Bifunctional_P450_P450R"/>
    <property type="match status" value="1"/>
</dbReference>
<accession>A0A166UV01</accession>
<feature type="compositionally biased region" description="Polar residues" evidence="18">
    <location>
        <begin position="468"/>
        <end position="478"/>
    </location>
</feature>
<dbReference type="PANTHER" id="PTHR19384:SF127">
    <property type="entry name" value="BIFUNCTIONAL CYTOCHROME P450_NADPH--P450 REDUCTASE"/>
    <property type="match status" value="1"/>
</dbReference>
<dbReference type="GO" id="GO:0005506">
    <property type="term" value="F:iron ion binding"/>
    <property type="evidence" value="ECO:0007669"/>
    <property type="project" value="InterPro"/>
</dbReference>